<keyword evidence="2" id="KW-1185">Reference proteome</keyword>
<organism evidence="1 2">
    <name type="scientific">Tenacibaculum polynesiense</name>
    <dbReference type="NCBI Taxonomy" id="3137857"/>
    <lineage>
        <taxon>Bacteria</taxon>
        <taxon>Pseudomonadati</taxon>
        <taxon>Bacteroidota</taxon>
        <taxon>Flavobacteriia</taxon>
        <taxon>Flavobacteriales</taxon>
        <taxon>Flavobacteriaceae</taxon>
        <taxon>Tenacibaculum</taxon>
    </lineage>
</organism>
<gene>
    <name evidence="1" type="ORF">T190423A01A_20493</name>
</gene>
<reference evidence="1 2" key="1">
    <citation type="submission" date="2024-05" db="EMBL/GenBank/DDBJ databases">
        <authorList>
            <person name="Duchaud E."/>
        </authorList>
    </citation>
    <scope>NUCLEOTIDE SEQUENCE [LARGE SCALE GENOMIC DNA]</scope>
    <source>
        <strain evidence="1">Ena-SAMPLE-TAB-13-05-2024-13:56:06:370-140308</strain>
    </source>
</reference>
<protein>
    <submittedName>
        <fullName evidence="1">Uncharacterized protein</fullName>
    </submittedName>
</protein>
<proteinExistence type="predicted"/>
<dbReference type="EMBL" id="CAXJIO010000011">
    <property type="protein sequence ID" value="CAL2102742.1"/>
    <property type="molecule type" value="Genomic_DNA"/>
</dbReference>
<sequence length="311" mass="37487">MIDLIKIYFENKEEMEDCVKSRKFRGLHSKYFYNTDTLTYPIRAELDNLKLNVTDKSASIENSIHKYFNSVFGKGVQNYNDFSYCDFIQACKDLEAKLGLSFEGTYLTRFEFGFNIKLDFDPTDFIEDNVLMYNYNAPCYDPKYKRREKIIKFSLREYEIKIYNKSLQYGLKEDDANILRVEVKYKSRRLIQKMGIYNIKDLYNKSVLNNVYNDFMNKIEKIIIVDDYKGSLKMDAKEKDFFIKCTNPNYWIDLRKNYSKNVKNLHKKRFLKLVDKYHLSKKRNYVLEKFKSKFEELMFCSNNYFENQLIA</sequence>
<dbReference type="RefSeq" id="WP_348716360.1">
    <property type="nucleotide sequence ID" value="NZ_CAXJIO010000011.1"/>
</dbReference>
<comment type="caution">
    <text evidence="1">The sequence shown here is derived from an EMBL/GenBank/DDBJ whole genome shotgun (WGS) entry which is preliminary data.</text>
</comment>
<name>A0ABM9PAX0_9FLAO</name>
<accession>A0ABM9PAX0</accession>
<dbReference type="Proteomes" id="UP001497527">
    <property type="component" value="Unassembled WGS sequence"/>
</dbReference>
<evidence type="ECO:0000313" key="1">
    <source>
        <dbReference type="EMBL" id="CAL2102742.1"/>
    </source>
</evidence>
<evidence type="ECO:0000313" key="2">
    <source>
        <dbReference type="Proteomes" id="UP001497527"/>
    </source>
</evidence>